<protein>
    <recommendedName>
        <fullName evidence="4">UL36 very large tegument protein</fullName>
    </recommendedName>
</protein>
<gene>
    <name evidence="2" type="ORF">CNQ36_26990</name>
</gene>
<feature type="compositionally biased region" description="Pro residues" evidence="1">
    <location>
        <begin position="225"/>
        <end position="238"/>
    </location>
</feature>
<dbReference type="RefSeq" id="WP_121547908.1">
    <property type="nucleotide sequence ID" value="NZ_CP023407.1"/>
</dbReference>
<sequence>MVAEQLPDEIREFRDYLRGLLARLDPRGGWCAVFWQRDADGMRACLDGREPPPWDVLEALLQDLAALYGPEAAGAETAHARSLHTAALAAYDARPGARETLTGRLGVMLREQEYAAECRARLSRRLASATTREQADALRLDLARVHDDHRRATARCAEITARLEALDHAPRWHGGPSPAYDRGGAEQGSPGEVPAPTGPVPEQRRRRRGGARFAGAADEETGPVAVPPAAVPGPPAPGTAPRRIPRGARFAGAAEQEAPAPGTEPSADAVDRREAGRFVAALARLRREGRGGEAHALLIETAYGPAARFPLLGDEMRRAGLDADWATLLWEAAGSLPAERLAATAEALTGAGRGEDGRRFLRQGVVRPAEEIGRAVLALDAQARHRELRALLDACVRVRTPEQAARAAAPDPRRLVPLLLAAARDVSDERHWDLLHALRVAGFAA</sequence>
<keyword evidence="3" id="KW-1185">Reference proteome</keyword>
<name>A0A494UZ80_9ACTN</name>
<organism evidence="2 3">
    <name type="scientific">Streptomyces fungicidicus</name>
    <dbReference type="NCBI Taxonomy" id="68203"/>
    <lineage>
        <taxon>Bacteria</taxon>
        <taxon>Bacillati</taxon>
        <taxon>Actinomycetota</taxon>
        <taxon>Actinomycetes</taxon>
        <taxon>Kitasatosporales</taxon>
        <taxon>Streptomycetaceae</taxon>
        <taxon>Streptomyces</taxon>
    </lineage>
</organism>
<dbReference type="KEGG" id="sfug:CNQ36_26990"/>
<reference evidence="2 3" key="1">
    <citation type="submission" date="2017-09" db="EMBL/GenBank/DDBJ databases">
        <authorList>
            <person name="Zhang H."/>
            <person name="Hu S."/>
            <person name="Xu J."/>
            <person name="He Z."/>
        </authorList>
    </citation>
    <scope>NUCLEOTIDE SEQUENCE [LARGE SCALE GENOMIC DNA]</scope>
    <source>
        <strain evidence="2 3">TXX3120</strain>
    </source>
</reference>
<feature type="region of interest" description="Disordered" evidence="1">
    <location>
        <begin position="168"/>
        <end position="244"/>
    </location>
</feature>
<proteinExistence type="predicted"/>
<feature type="compositionally biased region" description="Low complexity" evidence="1">
    <location>
        <begin position="211"/>
        <end position="224"/>
    </location>
</feature>
<evidence type="ECO:0008006" key="4">
    <source>
        <dbReference type="Google" id="ProtNLM"/>
    </source>
</evidence>
<dbReference type="Proteomes" id="UP000282170">
    <property type="component" value="Chromosome"/>
</dbReference>
<feature type="compositionally biased region" description="Low complexity" evidence="1">
    <location>
        <begin position="251"/>
        <end position="265"/>
    </location>
</feature>
<evidence type="ECO:0000256" key="1">
    <source>
        <dbReference type="SAM" id="MobiDB-lite"/>
    </source>
</evidence>
<feature type="region of interest" description="Disordered" evidence="1">
    <location>
        <begin position="251"/>
        <end position="270"/>
    </location>
</feature>
<accession>A0A494UZ80</accession>
<dbReference type="EMBL" id="CP023407">
    <property type="protein sequence ID" value="AYL38727.1"/>
    <property type="molecule type" value="Genomic_DNA"/>
</dbReference>
<evidence type="ECO:0000313" key="2">
    <source>
        <dbReference type="EMBL" id="AYL38727.1"/>
    </source>
</evidence>
<evidence type="ECO:0000313" key="3">
    <source>
        <dbReference type="Proteomes" id="UP000282170"/>
    </source>
</evidence>
<dbReference type="AlphaFoldDB" id="A0A494UZ80"/>
<dbReference type="GeneID" id="93886507"/>